<gene>
    <name evidence="1" type="ORF">S03H2_63055</name>
</gene>
<sequence>MTKIIKLKSVIKQLVSISEEIKLNNQETVDNYRKKRDQMLKGGGEERVKGEKG</sequence>
<proteinExistence type="predicted"/>
<accession>X1IJ97</accession>
<dbReference type="EMBL" id="BARU01040820">
    <property type="protein sequence ID" value="GAH81787.1"/>
    <property type="molecule type" value="Genomic_DNA"/>
</dbReference>
<reference evidence="1" key="1">
    <citation type="journal article" date="2014" name="Front. Microbiol.">
        <title>High frequency of phylogenetically diverse reductive dehalogenase-homologous genes in deep subseafloor sedimentary metagenomes.</title>
        <authorList>
            <person name="Kawai M."/>
            <person name="Futagami T."/>
            <person name="Toyoda A."/>
            <person name="Takaki Y."/>
            <person name="Nishi S."/>
            <person name="Hori S."/>
            <person name="Arai W."/>
            <person name="Tsubouchi T."/>
            <person name="Morono Y."/>
            <person name="Uchiyama I."/>
            <person name="Ito T."/>
            <person name="Fujiyama A."/>
            <person name="Inagaki F."/>
            <person name="Takami H."/>
        </authorList>
    </citation>
    <scope>NUCLEOTIDE SEQUENCE</scope>
    <source>
        <strain evidence="1">Expedition CK06-06</strain>
    </source>
</reference>
<evidence type="ECO:0000313" key="1">
    <source>
        <dbReference type="EMBL" id="GAH81787.1"/>
    </source>
</evidence>
<organism evidence="1">
    <name type="scientific">marine sediment metagenome</name>
    <dbReference type="NCBI Taxonomy" id="412755"/>
    <lineage>
        <taxon>unclassified sequences</taxon>
        <taxon>metagenomes</taxon>
        <taxon>ecological metagenomes</taxon>
    </lineage>
</organism>
<name>X1IJ97_9ZZZZ</name>
<protein>
    <submittedName>
        <fullName evidence="1">Uncharacterized protein</fullName>
    </submittedName>
</protein>
<dbReference type="AlphaFoldDB" id="X1IJ97"/>
<comment type="caution">
    <text evidence="1">The sequence shown here is derived from an EMBL/GenBank/DDBJ whole genome shotgun (WGS) entry which is preliminary data.</text>
</comment>